<protein>
    <submittedName>
        <fullName evidence="12">Biopolymer transport protein ExbB</fullName>
    </submittedName>
</protein>
<evidence type="ECO:0000256" key="4">
    <source>
        <dbReference type="ARBA" id="ARBA00022475"/>
    </source>
</evidence>
<keyword evidence="6" id="KW-0653">Protein transport</keyword>
<keyword evidence="5 10" id="KW-0812">Transmembrane</keyword>
<keyword evidence="7 10" id="KW-1133">Transmembrane helix</keyword>
<keyword evidence="8 10" id="KW-0472">Membrane</keyword>
<dbReference type="AlphaFoldDB" id="A0A1J5RQD3"/>
<evidence type="ECO:0000256" key="2">
    <source>
        <dbReference type="ARBA" id="ARBA00010442"/>
    </source>
</evidence>
<feature type="domain" description="MotA/TolQ/ExbB proton channel" evidence="11">
    <location>
        <begin position="73"/>
        <end position="192"/>
    </location>
</feature>
<dbReference type="EMBL" id="MLJW01000122">
    <property type="protein sequence ID" value="OIQ98206.1"/>
    <property type="molecule type" value="Genomic_DNA"/>
</dbReference>
<feature type="transmembrane region" description="Helical" evidence="10">
    <location>
        <begin position="16"/>
        <end position="36"/>
    </location>
</feature>
<comment type="caution">
    <text evidence="12">The sequence shown here is derived from an EMBL/GenBank/DDBJ whole genome shotgun (WGS) entry which is preliminary data.</text>
</comment>
<evidence type="ECO:0000256" key="5">
    <source>
        <dbReference type="ARBA" id="ARBA00022692"/>
    </source>
</evidence>
<evidence type="ECO:0000259" key="11">
    <source>
        <dbReference type="Pfam" id="PF01618"/>
    </source>
</evidence>
<dbReference type="GO" id="GO:0017038">
    <property type="term" value="P:protein import"/>
    <property type="evidence" value="ECO:0007669"/>
    <property type="project" value="TreeGrafter"/>
</dbReference>
<sequence length="253" mass="26967">MSFDTLTHLAQTSGGILYLMFVLLAVALAVMIERFWALGRMQAQCKAWVRELKGHAHVDTRQLRARAEQDASSPAAQVVAVALAHDLGDTLEHFSSSLEEAVMDQAPRIDRGLWVLDTIVTLAPLLGLLGTIIGMFNTFQALSNPGAATQAVTGGVGEALLATAAGLFIAVLGLVAFNALNQRVRLVLHQLERIKLMLTNRMYPHYRSGGVPSSQGASTQAAAAHPAAVHPTAARPQALQHPAKPAVLQQHVA</sequence>
<dbReference type="PANTHER" id="PTHR30625:SF15">
    <property type="entry name" value="BIOPOLYMER TRANSPORT PROTEIN EXBB"/>
    <property type="match status" value="1"/>
</dbReference>
<organism evidence="12">
    <name type="scientific">mine drainage metagenome</name>
    <dbReference type="NCBI Taxonomy" id="410659"/>
    <lineage>
        <taxon>unclassified sequences</taxon>
        <taxon>metagenomes</taxon>
        <taxon>ecological metagenomes</taxon>
    </lineage>
</organism>
<dbReference type="PANTHER" id="PTHR30625">
    <property type="entry name" value="PROTEIN TOLQ"/>
    <property type="match status" value="1"/>
</dbReference>
<comment type="similarity">
    <text evidence="2">Belongs to the ExbB/TolQ family.</text>
</comment>
<evidence type="ECO:0000256" key="6">
    <source>
        <dbReference type="ARBA" id="ARBA00022927"/>
    </source>
</evidence>
<reference evidence="12" key="1">
    <citation type="submission" date="2016-10" db="EMBL/GenBank/DDBJ databases">
        <title>Sequence of Gallionella enrichment culture.</title>
        <authorList>
            <person name="Poehlein A."/>
            <person name="Muehling M."/>
            <person name="Daniel R."/>
        </authorList>
    </citation>
    <scope>NUCLEOTIDE SEQUENCE</scope>
</reference>
<feature type="compositionally biased region" description="Low complexity" evidence="9">
    <location>
        <begin position="214"/>
        <end position="234"/>
    </location>
</feature>
<evidence type="ECO:0000256" key="8">
    <source>
        <dbReference type="ARBA" id="ARBA00023136"/>
    </source>
</evidence>
<evidence type="ECO:0000313" key="12">
    <source>
        <dbReference type="EMBL" id="OIQ98206.1"/>
    </source>
</evidence>
<evidence type="ECO:0000256" key="10">
    <source>
        <dbReference type="SAM" id="Phobius"/>
    </source>
</evidence>
<evidence type="ECO:0000256" key="1">
    <source>
        <dbReference type="ARBA" id="ARBA00004651"/>
    </source>
</evidence>
<proteinExistence type="inferred from homology"/>
<feature type="transmembrane region" description="Helical" evidence="10">
    <location>
        <begin position="113"/>
        <end position="139"/>
    </location>
</feature>
<dbReference type="GO" id="GO:0005886">
    <property type="term" value="C:plasma membrane"/>
    <property type="evidence" value="ECO:0007669"/>
    <property type="project" value="UniProtKB-SubCell"/>
</dbReference>
<keyword evidence="4" id="KW-1003">Cell membrane</keyword>
<evidence type="ECO:0000256" key="9">
    <source>
        <dbReference type="SAM" id="MobiDB-lite"/>
    </source>
</evidence>
<evidence type="ECO:0000256" key="3">
    <source>
        <dbReference type="ARBA" id="ARBA00022448"/>
    </source>
</evidence>
<dbReference type="Pfam" id="PF01618">
    <property type="entry name" value="MotA_ExbB"/>
    <property type="match status" value="1"/>
</dbReference>
<gene>
    <name evidence="12" type="primary">exbB_18</name>
    <name evidence="12" type="ORF">GALL_198000</name>
</gene>
<dbReference type="InterPro" id="IPR002898">
    <property type="entry name" value="MotA_ExbB_proton_chnl"/>
</dbReference>
<evidence type="ECO:0000256" key="7">
    <source>
        <dbReference type="ARBA" id="ARBA00022989"/>
    </source>
</evidence>
<keyword evidence="3" id="KW-0813">Transport</keyword>
<dbReference type="InterPro" id="IPR050790">
    <property type="entry name" value="ExbB/TolQ_transport"/>
</dbReference>
<feature type="transmembrane region" description="Helical" evidence="10">
    <location>
        <begin position="159"/>
        <end position="180"/>
    </location>
</feature>
<accession>A0A1J5RQD3</accession>
<name>A0A1J5RQD3_9ZZZZ</name>
<feature type="region of interest" description="Disordered" evidence="9">
    <location>
        <begin position="209"/>
        <end position="253"/>
    </location>
</feature>
<comment type="subcellular location">
    <subcellularLocation>
        <location evidence="1">Cell membrane</location>
        <topology evidence="1">Multi-pass membrane protein</topology>
    </subcellularLocation>
</comment>